<dbReference type="PANTHER" id="PTHR43364">
    <property type="entry name" value="NADH-SPECIFIC METHYLGLYOXAL REDUCTASE-RELATED"/>
    <property type="match status" value="1"/>
</dbReference>
<dbReference type="Gene3D" id="3.20.20.100">
    <property type="entry name" value="NADP-dependent oxidoreductase domain"/>
    <property type="match status" value="1"/>
</dbReference>
<evidence type="ECO:0000259" key="2">
    <source>
        <dbReference type="Pfam" id="PF00248"/>
    </source>
</evidence>
<proteinExistence type="predicted"/>
<dbReference type="CDD" id="cd19075">
    <property type="entry name" value="AKR_AKR7A1-5"/>
    <property type="match status" value="1"/>
</dbReference>
<organism evidence="3 4">
    <name type="scientific">Geranomyces variabilis</name>
    <dbReference type="NCBI Taxonomy" id="109894"/>
    <lineage>
        <taxon>Eukaryota</taxon>
        <taxon>Fungi</taxon>
        <taxon>Fungi incertae sedis</taxon>
        <taxon>Chytridiomycota</taxon>
        <taxon>Chytridiomycota incertae sedis</taxon>
        <taxon>Chytridiomycetes</taxon>
        <taxon>Spizellomycetales</taxon>
        <taxon>Powellomycetaceae</taxon>
        <taxon>Geranomyces</taxon>
    </lineage>
</organism>
<sequence length="322" mass="35207">MVTIVFGGAAFFASPEATGPDSISTAAQVDEVLHALEDLGVKHIDTAQIYGRSEELLGETGAAKRFVLDTKVGAGFGQAPSTKDVVIQAAKESLEKLKTDQVDVYYIHAPDRRLPLAETLAGIDHLHKAGKFKRFGLSNFLPAEVDEVVRVAKEHGFVLPTVYQGNYSAIARRQETELFPTLRKYNISFYAYSPVAGGFLTKSPQQILDGGKGRWDPNSNFGKMYHALYNKPALMKALQIWEDLSKSSGIPKVELAYRWVAHNAGLKQDAGDAIIIGARNVQQLRETVAGLNKGPLPADVAKQIDQVWALAKDESPLDNFNK</sequence>
<comment type="caution">
    <text evidence="3">The sequence shown here is derived from an EMBL/GenBank/DDBJ whole genome shotgun (WGS) entry which is preliminary data.</text>
</comment>
<dbReference type="AlphaFoldDB" id="A0AAD5XQU2"/>
<reference evidence="3" key="1">
    <citation type="submission" date="2020-05" db="EMBL/GenBank/DDBJ databases">
        <title>Phylogenomic resolution of chytrid fungi.</title>
        <authorList>
            <person name="Stajich J.E."/>
            <person name="Amses K."/>
            <person name="Simmons R."/>
            <person name="Seto K."/>
            <person name="Myers J."/>
            <person name="Bonds A."/>
            <person name="Quandt C.A."/>
            <person name="Barry K."/>
            <person name="Liu P."/>
            <person name="Grigoriev I."/>
            <person name="Longcore J.E."/>
            <person name="James T.Y."/>
        </authorList>
    </citation>
    <scope>NUCLEOTIDE SEQUENCE</scope>
    <source>
        <strain evidence="3">JEL0379</strain>
    </source>
</reference>
<dbReference type="GO" id="GO:0016491">
    <property type="term" value="F:oxidoreductase activity"/>
    <property type="evidence" value="ECO:0007669"/>
    <property type="project" value="UniProtKB-KW"/>
</dbReference>
<dbReference type="Pfam" id="PF00248">
    <property type="entry name" value="Aldo_ket_red"/>
    <property type="match status" value="1"/>
</dbReference>
<gene>
    <name evidence="3" type="ORF">HDU87_006082</name>
</gene>
<feature type="domain" description="NADP-dependent oxidoreductase" evidence="2">
    <location>
        <begin position="4"/>
        <end position="308"/>
    </location>
</feature>
<dbReference type="SUPFAM" id="SSF51430">
    <property type="entry name" value="NAD(P)-linked oxidoreductase"/>
    <property type="match status" value="1"/>
</dbReference>
<dbReference type="InterPro" id="IPR020471">
    <property type="entry name" value="AKR"/>
</dbReference>
<evidence type="ECO:0000313" key="4">
    <source>
        <dbReference type="Proteomes" id="UP001212152"/>
    </source>
</evidence>
<dbReference type="InterPro" id="IPR023210">
    <property type="entry name" value="NADP_OxRdtase_dom"/>
</dbReference>
<dbReference type="InterPro" id="IPR050523">
    <property type="entry name" value="AKR_Detox_Biosynth"/>
</dbReference>
<dbReference type="EMBL" id="JADGJQ010000050">
    <property type="protein sequence ID" value="KAJ3175585.1"/>
    <property type="molecule type" value="Genomic_DNA"/>
</dbReference>
<accession>A0AAD5XQU2</accession>
<keyword evidence="4" id="KW-1185">Reference proteome</keyword>
<dbReference type="Proteomes" id="UP001212152">
    <property type="component" value="Unassembled WGS sequence"/>
</dbReference>
<keyword evidence="1" id="KW-0560">Oxidoreductase</keyword>
<evidence type="ECO:0000256" key="1">
    <source>
        <dbReference type="ARBA" id="ARBA00023002"/>
    </source>
</evidence>
<dbReference type="PRINTS" id="PR00069">
    <property type="entry name" value="ALDKETRDTASE"/>
</dbReference>
<name>A0AAD5XQU2_9FUNG</name>
<evidence type="ECO:0000313" key="3">
    <source>
        <dbReference type="EMBL" id="KAJ3175585.1"/>
    </source>
</evidence>
<dbReference type="InterPro" id="IPR036812">
    <property type="entry name" value="NAD(P)_OxRdtase_dom_sf"/>
</dbReference>
<dbReference type="PANTHER" id="PTHR43364:SF4">
    <property type="entry name" value="NAD(P)-LINKED OXIDOREDUCTASE SUPERFAMILY PROTEIN"/>
    <property type="match status" value="1"/>
</dbReference>
<protein>
    <recommendedName>
        <fullName evidence="2">NADP-dependent oxidoreductase domain-containing protein</fullName>
    </recommendedName>
</protein>